<dbReference type="PANTHER" id="PTHR31964">
    <property type="entry name" value="ADENINE NUCLEOTIDE ALPHA HYDROLASES-LIKE SUPERFAMILY PROTEIN"/>
    <property type="match status" value="1"/>
</dbReference>
<keyword evidence="4" id="KW-1185">Reference proteome</keyword>
<comment type="similarity">
    <text evidence="1">Belongs to the universal stress protein A family.</text>
</comment>
<protein>
    <submittedName>
        <fullName evidence="3">Universal stress protein</fullName>
    </submittedName>
</protein>
<dbReference type="PRINTS" id="PR01438">
    <property type="entry name" value="UNVRSLSTRESS"/>
</dbReference>
<accession>A0ABV6C206</accession>
<dbReference type="InterPro" id="IPR006016">
    <property type="entry name" value="UspA"/>
</dbReference>
<dbReference type="Proteomes" id="UP001589788">
    <property type="component" value="Unassembled WGS sequence"/>
</dbReference>
<dbReference type="Gene3D" id="3.40.50.620">
    <property type="entry name" value="HUPs"/>
    <property type="match status" value="1"/>
</dbReference>
<evidence type="ECO:0000256" key="1">
    <source>
        <dbReference type="ARBA" id="ARBA00008791"/>
    </source>
</evidence>
<dbReference type="InterPro" id="IPR006015">
    <property type="entry name" value="Universal_stress_UspA"/>
</dbReference>
<dbReference type="PANTHER" id="PTHR31964:SF113">
    <property type="entry name" value="USPA DOMAIN-CONTAINING PROTEIN"/>
    <property type="match status" value="1"/>
</dbReference>
<dbReference type="Pfam" id="PF00582">
    <property type="entry name" value="Usp"/>
    <property type="match status" value="1"/>
</dbReference>
<dbReference type="SUPFAM" id="SSF52402">
    <property type="entry name" value="Adenine nucleotide alpha hydrolases-like"/>
    <property type="match status" value="1"/>
</dbReference>
<name>A0ABV6C206_9ACTN</name>
<evidence type="ECO:0000259" key="2">
    <source>
        <dbReference type="Pfam" id="PF00582"/>
    </source>
</evidence>
<sequence length="167" mass="17399">MTDPLGPVPASSVAGDRRRPWVVVGVDPSPSARLALQWAWRYVQALQGTLLACTAVPGTAPSFDERPERLAALEQKAKEELAQATARTRQVLQDALGEAEAAQAVLVVRLGGVADVLVGAAKDADLLVVGTTPRGRLGRALLGTIRPGLLGATRCPVVLVPALDQAT</sequence>
<evidence type="ECO:0000313" key="3">
    <source>
        <dbReference type="EMBL" id="MFC0081343.1"/>
    </source>
</evidence>
<gene>
    <name evidence="3" type="ORF">ACFFRE_04125</name>
</gene>
<dbReference type="RefSeq" id="WP_377788518.1">
    <property type="nucleotide sequence ID" value="NZ_JBHLYQ010000027.1"/>
</dbReference>
<dbReference type="InterPro" id="IPR014729">
    <property type="entry name" value="Rossmann-like_a/b/a_fold"/>
</dbReference>
<evidence type="ECO:0000313" key="4">
    <source>
        <dbReference type="Proteomes" id="UP001589788"/>
    </source>
</evidence>
<dbReference type="EMBL" id="JBHLYQ010000027">
    <property type="protein sequence ID" value="MFC0081343.1"/>
    <property type="molecule type" value="Genomic_DNA"/>
</dbReference>
<proteinExistence type="inferred from homology"/>
<reference evidence="3 4" key="1">
    <citation type="submission" date="2024-09" db="EMBL/GenBank/DDBJ databases">
        <authorList>
            <person name="Sun Q."/>
            <person name="Mori K."/>
        </authorList>
    </citation>
    <scope>NUCLEOTIDE SEQUENCE [LARGE SCALE GENOMIC DNA]</scope>
    <source>
        <strain evidence="3 4">JCM 15389</strain>
    </source>
</reference>
<feature type="domain" description="UspA" evidence="2">
    <location>
        <begin position="22"/>
        <end position="161"/>
    </location>
</feature>
<organism evidence="3 4">
    <name type="scientific">Aciditerrimonas ferrireducens</name>
    <dbReference type="NCBI Taxonomy" id="667306"/>
    <lineage>
        <taxon>Bacteria</taxon>
        <taxon>Bacillati</taxon>
        <taxon>Actinomycetota</taxon>
        <taxon>Acidimicrobiia</taxon>
        <taxon>Acidimicrobiales</taxon>
        <taxon>Acidimicrobiaceae</taxon>
        <taxon>Aciditerrimonas</taxon>
    </lineage>
</organism>
<comment type="caution">
    <text evidence="3">The sequence shown here is derived from an EMBL/GenBank/DDBJ whole genome shotgun (WGS) entry which is preliminary data.</text>
</comment>